<reference evidence="2 3" key="1">
    <citation type="submission" date="2019-09" db="EMBL/GenBank/DDBJ databases">
        <title>Characterization of the phylogenetic diversity of two novel species belonging to the genus Bifidobacterium: Bifidobacterium cebidarum sp. nov. and Bifidobacterium leontopitheci sp. nov.</title>
        <authorList>
            <person name="Lugli G.A."/>
            <person name="Duranti S."/>
            <person name="Milani C."/>
            <person name="Turroni F."/>
            <person name="Ventura M."/>
        </authorList>
    </citation>
    <scope>NUCLEOTIDE SEQUENCE [LARGE SCALE GENOMIC DNA]</scope>
    <source>
        <strain evidence="2 3">DSM 100238</strain>
    </source>
</reference>
<feature type="region of interest" description="Disordered" evidence="1">
    <location>
        <begin position="276"/>
        <end position="298"/>
    </location>
</feature>
<evidence type="ECO:0000313" key="3">
    <source>
        <dbReference type="Proteomes" id="UP000440041"/>
    </source>
</evidence>
<organism evidence="2 3">
    <name type="scientific">Bifidobacterium apri</name>
    <dbReference type="NCBI Taxonomy" id="1769423"/>
    <lineage>
        <taxon>Bacteria</taxon>
        <taxon>Bacillati</taxon>
        <taxon>Actinomycetota</taxon>
        <taxon>Actinomycetes</taxon>
        <taxon>Bifidobacteriales</taxon>
        <taxon>Bifidobacteriaceae</taxon>
        <taxon>Bifidobacterium</taxon>
    </lineage>
</organism>
<accession>A0A6A2VID9</accession>
<evidence type="ECO:0000256" key="1">
    <source>
        <dbReference type="SAM" id="MobiDB-lite"/>
    </source>
</evidence>
<evidence type="ECO:0000313" key="2">
    <source>
        <dbReference type="EMBL" id="KAB8300725.1"/>
    </source>
</evidence>
<comment type="caution">
    <text evidence="2">The sequence shown here is derived from an EMBL/GenBank/DDBJ whole genome shotgun (WGS) entry which is preliminary data.</text>
</comment>
<dbReference type="Proteomes" id="UP000440041">
    <property type="component" value="Unassembled WGS sequence"/>
</dbReference>
<dbReference type="EMBL" id="WBSO01000002">
    <property type="protein sequence ID" value="KAB8300725.1"/>
    <property type="molecule type" value="Genomic_DNA"/>
</dbReference>
<sequence>MFSPRLTFQTGCHTGSEGTPFGIGPHIVPGGVHAYPTSIFKHHTAAHIFFPVTGMIFAVIFDSDFIFRICKIKEQFAADIRIRLSWHLLDIELRIDLRHRQSIGQQHQSQFTFPNRIRILFHQDQSPAQLRSAGWHPSPGLSNLLVYRMTRITKIAQRHPPLITVSSHESIPQQHQRSELRTSRIHQPCRIRGNARDAIKMHESHGITPKYAPHSCDSSAGFLRISDHYQLVMIQPIWHVDTQQFQCGAQRENQRRGDTRLKFAAANQCLRLNAQQSDRGRFDAPSTSLRQKPRPSMLNRVHSHTFDASLPPSSPKAMTDNVVKRCGYPHTAVRSRAPTA</sequence>
<proteinExistence type="predicted"/>
<gene>
    <name evidence="2" type="ORF">DSM100238_0452</name>
</gene>
<keyword evidence="3" id="KW-1185">Reference proteome</keyword>
<name>A0A6A2VID9_9BIFI</name>
<dbReference type="AlphaFoldDB" id="A0A6A2VID9"/>
<protein>
    <submittedName>
        <fullName evidence="2">Uncharacterized protein</fullName>
    </submittedName>
</protein>